<dbReference type="RefSeq" id="WP_148073073.1">
    <property type="nucleotide sequence ID" value="NZ_CP042913.1"/>
</dbReference>
<proteinExistence type="predicted"/>
<dbReference type="EMBL" id="CP042913">
    <property type="protein sequence ID" value="QEG34419.1"/>
    <property type="molecule type" value="Genomic_DNA"/>
</dbReference>
<feature type="transmembrane region" description="Helical" evidence="1">
    <location>
        <begin position="12"/>
        <end position="37"/>
    </location>
</feature>
<evidence type="ECO:0000313" key="3">
    <source>
        <dbReference type="Proteomes" id="UP000323917"/>
    </source>
</evidence>
<keyword evidence="1" id="KW-0812">Transmembrane</keyword>
<organism evidence="2 3">
    <name type="scientific">Bythopirellula goksoeyrii</name>
    <dbReference type="NCBI Taxonomy" id="1400387"/>
    <lineage>
        <taxon>Bacteria</taxon>
        <taxon>Pseudomonadati</taxon>
        <taxon>Planctomycetota</taxon>
        <taxon>Planctomycetia</taxon>
        <taxon>Pirellulales</taxon>
        <taxon>Lacipirellulaceae</taxon>
        <taxon>Bythopirellula</taxon>
    </lineage>
</organism>
<name>A0A5B9Q9L1_9BACT</name>
<keyword evidence="3" id="KW-1185">Reference proteome</keyword>
<gene>
    <name evidence="2" type="ORF">Pr1d_16980</name>
</gene>
<sequence>MAFLEIRVSNVVSVVLIALGLPAAAAFLSIGVPHLIGGSWADFAPALVLCGLGMFLLQMAIAAFRGFLHRKKS</sequence>
<keyword evidence="1" id="KW-0472">Membrane</keyword>
<feature type="transmembrane region" description="Helical" evidence="1">
    <location>
        <begin position="43"/>
        <end position="68"/>
    </location>
</feature>
<dbReference type="AlphaFoldDB" id="A0A5B9Q9L1"/>
<evidence type="ECO:0000313" key="2">
    <source>
        <dbReference type="EMBL" id="QEG34419.1"/>
    </source>
</evidence>
<accession>A0A5B9Q9L1</accession>
<dbReference type="KEGG" id="bgok:Pr1d_16980"/>
<keyword evidence="1" id="KW-1133">Transmembrane helix</keyword>
<reference evidence="2 3" key="1">
    <citation type="submission" date="2019-08" db="EMBL/GenBank/DDBJ databases">
        <title>Deep-cultivation of Planctomycetes and their phenomic and genomic characterization uncovers novel biology.</title>
        <authorList>
            <person name="Wiegand S."/>
            <person name="Jogler M."/>
            <person name="Boedeker C."/>
            <person name="Pinto D."/>
            <person name="Vollmers J."/>
            <person name="Rivas-Marin E."/>
            <person name="Kohn T."/>
            <person name="Peeters S.H."/>
            <person name="Heuer A."/>
            <person name="Rast P."/>
            <person name="Oberbeckmann S."/>
            <person name="Bunk B."/>
            <person name="Jeske O."/>
            <person name="Meyerdierks A."/>
            <person name="Storesund J.E."/>
            <person name="Kallscheuer N."/>
            <person name="Luecker S."/>
            <person name="Lage O.M."/>
            <person name="Pohl T."/>
            <person name="Merkel B.J."/>
            <person name="Hornburger P."/>
            <person name="Mueller R.-W."/>
            <person name="Bruemmer F."/>
            <person name="Labrenz M."/>
            <person name="Spormann A.M."/>
            <person name="Op den Camp H."/>
            <person name="Overmann J."/>
            <person name="Amann R."/>
            <person name="Jetten M.S.M."/>
            <person name="Mascher T."/>
            <person name="Medema M.H."/>
            <person name="Devos D.P."/>
            <person name="Kaster A.-K."/>
            <person name="Ovreas L."/>
            <person name="Rohde M."/>
            <person name="Galperin M.Y."/>
            <person name="Jogler C."/>
        </authorList>
    </citation>
    <scope>NUCLEOTIDE SEQUENCE [LARGE SCALE GENOMIC DNA]</scope>
    <source>
        <strain evidence="2 3">Pr1d</strain>
    </source>
</reference>
<protein>
    <submittedName>
        <fullName evidence="2">Uncharacterized protein</fullName>
    </submittedName>
</protein>
<dbReference type="Proteomes" id="UP000323917">
    <property type="component" value="Chromosome"/>
</dbReference>
<evidence type="ECO:0000256" key="1">
    <source>
        <dbReference type="SAM" id="Phobius"/>
    </source>
</evidence>